<dbReference type="PANTHER" id="PTHR10277">
    <property type="entry name" value="HOMOCITRATE SYNTHASE-RELATED"/>
    <property type="match status" value="1"/>
</dbReference>
<evidence type="ECO:0000256" key="6">
    <source>
        <dbReference type="ARBA" id="ARBA00022679"/>
    </source>
</evidence>
<evidence type="ECO:0000256" key="4">
    <source>
        <dbReference type="ARBA" id="ARBA00022430"/>
    </source>
</evidence>
<protein>
    <recommendedName>
        <fullName evidence="3">2-isopropylmalate synthase</fullName>
        <ecNumber evidence="3">2.3.3.13</ecNumber>
    </recommendedName>
</protein>
<dbReference type="PROSITE" id="PS00816">
    <property type="entry name" value="AIPM_HOMOCIT_SYNTH_2"/>
    <property type="match status" value="1"/>
</dbReference>
<dbReference type="SUPFAM" id="SSF51569">
    <property type="entry name" value="Aldolase"/>
    <property type="match status" value="1"/>
</dbReference>
<keyword evidence="6 9" id="KW-0808">Transferase</keyword>
<keyword evidence="7" id="KW-0464">Manganese</keyword>
<dbReference type="NCBIfam" id="NF002086">
    <property type="entry name" value="PRK00915.1-3"/>
    <property type="match status" value="1"/>
</dbReference>
<dbReference type="Gene3D" id="3.20.20.70">
    <property type="entry name" value="Aldolase class I"/>
    <property type="match status" value="1"/>
</dbReference>
<keyword evidence="4" id="KW-0432">Leucine biosynthesis</keyword>
<dbReference type="InterPro" id="IPR000891">
    <property type="entry name" value="PYR_CT"/>
</dbReference>
<organism evidence="11 12">
    <name type="scientific">Chryseobacterium candidae</name>
    <dbReference type="NCBI Taxonomy" id="1978493"/>
    <lineage>
        <taxon>Bacteria</taxon>
        <taxon>Pseudomonadati</taxon>
        <taxon>Bacteroidota</taxon>
        <taxon>Flavobacteriia</taxon>
        <taxon>Flavobacteriales</taxon>
        <taxon>Weeksellaceae</taxon>
        <taxon>Chryseobacterium group</taxon>
        <taxon>Chryseobacterium</taxon>
    </lineage>
</organism>
<dbReference type="PANTHER" id="PTHR10277:SF9">
    <property type="entry name" value="2-ISOPROPYLMALATE SYNTHASE 1, CHLOROPLASTIC-RELATED"/>
    <property type="match status" value="1"/>
</dbReference>
<reference evidence="11 12" key="1">
    <citation type="submission" date="2019-01" db="EMBL/GenBank/DDBJ databases">
        <authorList>
            <person name="B I."/>
            <person name="Ch S."/>
            <person name="Ch V.R."/>
        </authorList>
    </citation>
    <scope>NUCLEOTIDE SEQUENCE [LARGE SCALE GENOMIC DNA]</scope>
    <source>
        <strain evidence="11 12">JC507</strain>
    </source>
</reference>
<evidence type="ECO:0000256" key="5">
    <source>
        <dbReference type="ARBA" id="ARBA00022605"/>
    </source>
</evidence>
<keyword evidence="8" id="KW-0100">Branched-chain amino acid biosynthesis</keyword>
<evidence type="ECO:0000256" key="7">
    <source>
        <dbReference type="ARBA" id="ARBA00023211"/>
    </source>
</evidence>
<evidence type="ECO:0000313" key="12">
    <source>
        <dbReference type="Proteomes" id="UP000306038"/>
    </source>
</evidence>
<keyword evidence="11" id="KW-0012">Acyltransferase</keyword>
<keyword evidence="5" id="KW-0028">Amino-acid biosynthesis</keyword>
<sequence length="387" mass="42627">MNSEKIEIFDTTLRDGEQVPGCKLNTEQKLIIAERLDTLGIDIIEAGFPISSPGDFESVSEISKLVKNAKVCGLTRANKKDIDTAAEALKFAKKPRIHTGIGTSDSHIKYKFNSTREDIIERAADAVRYAKTYVEDVEFYAEDAGRTDNEYLARVCEAVIKAGATVLNIPDTTGYCLPEEYGQKIKYLRENVKGIEKAVLSCHCHNDLGLATANSIAGAINGARQIECTINGLGERAGNTALEEVVMILKQHKDLNLHTDVNSRMLNEMSAMVSDLMGMSVQPNKAIVGANAFAHSSGIHQDGVIKNRETYEIIDPAEVGVNASSIILTARSGRSALAYRFKHIGYEVTKNELDYLYQEFLKIADLKKEIDNDDLNVMIDSFSRKIG</sequence>
<dbReference type="Pfam" id="PF22617">
    <property type="entry name" value="HCS_D2"/>
    <property type="match status" value="1"/>
</dbReference>
<evidence type="ECO:0000256" key="1">
    <source>
        <dbReference type="ARBA" id="ARBA00004689"/>
    </source>
</evidence>
<dbReference type="PROSITE" id="PS00815">
    <property type="entry name" value="AIPM_HOMOCIT_SYNTH_1"/>
    <property type="match status" value="1"/>
</dbReference>
<comment type="similarity">
    <text evidence="2">Belongs to the alpha-IPM synthase/homocitrate synthase family. LeuA type 1 subfamily.</text>
</comment>
<keyword evidence="12" id="KW-1185">Reference proteome</keyword>
<dbReference type="InterPro" id="IPR054691">
    <property type="entry name" value="LeuA/HCS_post-cat"/>
</dbReference>
<dbReference type="InterPro" id="IPR002034">
    <property type="entry name" value="AIPM/Hcit_synth_CS"/>
</dbReference>
<dbReference type="Proteomes" id="UP000306038">
    <property type="component" value="Unassembled WGS sequence"/>
</dbReference>
<comment type="caution">
    <text evidence="11">The sequence shown here is derived from an EMBL/GenBank/DDBJ whole genome shotgun (WGS) entry which is preliminary data.</text>
</comment>
<accession>A0ABY2R985</accession>
<dbReference type="EMBL" id="SDLV01000025">
    <property type="protein sequence ID" value="THV58627.1"/>
    <property type="molecule type" value="Genomic_DNA"/>
</dbReference>
<evidence type="ECO:0000259" key="10">
    <source>
        <dbReference type="PROSITE" id="PS50991"/>
    </source>
</evidence>
<dbReference type="PROSITE" id="PS50991">
    <property type="entry name" value="PYR_CT"/>
    <property type="match status" value="1"/>
</dbReference>
<dbReference type="InterPro" id="IPR050073">
    <property type="entry name" value="2-IPM_HCS-like"/>
</dbReference>
<evidence type="ECO:0000256" key="9">
    <source>
        <dbReference type="RuleBase" id="RU003523"/>
    </source>
</evidence>
<dbReference type="GO" id="GO:0003852">
    <property type="term" value="F:2-isopropylmalate synthase activity"/>
    <property type="evidence" value="ECO:0007669"/>
    <property type="project" value="UniProtKB-EC"/>
</dbReference>
<dbReference type="CDD" id="cd07940">
    <property type="entry name" value="DRE_TIM_IPMS"/>
    <property type="match status" value="1"/>
</dbReference>
<evidence type="ECO:0000256" key="2">
    <source>
        <dbReference type="ARBA" id="ARBA00009396"/>
    </source>
</evidence>
<proteinExistence type="inferred from homology"/>
<dbReference type="RefSeq" id="WP_076594802.1">
    <property type="nucleotide sequence ID" value="NZ_SDLV01000025.1"/>
</dbReference>
<feature type="domain" description="Pyruvate carboxyltransferase" evidence="10">
    <location>
        <begin position="6"/>
        <end position="267"/>
    </location>
</feature>
<dbReference type="Gene3D" id="1.10.238.260">
    <property type="match status" value="1"/>
</dbReference>
<evidence type="ECO:0000256" key="3">
    <source>
        <dbReference type="ARBA" id="ARBA00012973"/>
    </source>
</evidence>
<evidence type="ECO:0000313" key="11">
    <source>
        <dbReference type="EMBL" id="THV58627.1"/>
    </source>
</evidence>
<comment type="pathway">
    <text evidence="1">Amino-acid biosynthesis; L-leucine biosynthesis; L-leucine from 3-methyl-2-oxobutanoate: step 1/4.</text>
</comment>
<dbReference type="Pfam" id="PF00682">
    <property type="entry name" value="HMGL-like"/>
    <property type="match status" value="1"/>
</dbReference>
<evidence type="ECO:0000256" key="8">
    <source>
        <dbReference type="ARBA" id="ARBA00023304"/>
    </source>
</evidence>
<dbReference type="EC" id="2.3.3.13" evidence="3"/>
<name>A0ABY2R985_9FLAO</name>
<gene>
    <name evidence="11" type="ORF">EK417_13520</name>
</gene>
<dbReference type="InterPro" id="IPR013785">
    <property type="entry name" value="Aldolase_TIM"/>
</dbReference>